<dbReference type="InterPro" id="IPR016192">
    <property type="entry name" value="APOBEC/CMP_deaminase_Zn-bd"/>
</dbReference>
<dbReference type="PANTHER" id="PTHR11644:SF2">
    <property type="entry name" value="CYTIDINE DEAMINASE"/>
    <property type="match status" value="1"/>
</dbReference>
<keyword evidence="7 12" id="KW-0378">Hydrolase</keyword>
<dbReference type="NCBIfam" id="NF004064">
    <property type="entry name" value="PRK05578.1"/>
    <property type="match status" value="1"/>
</dbReference>
<protein>
    <recommendedName>
        <fullName evidence="5 12">Cytidine deaminase</fullName>
        <ecNumber evidence="4 12">3.5.4.5</ecNumber>
    </recommendedName>
    <alternativeName>
        <fullName evidence="9 12">Cytidine aminohydrolase</fullName>
    </alternativeName>
</protein>
<dbReference type="InterPro" id="IPR002125">
    <property type="entry name" value="CMP_dCMP_dom"/>
</dbReference>
<dbReference type="RefSeq" id="WP_209453174.1">
    <property type="nucleotide sequence ID" value="NZ_JAGGLT010000006.1"/>
</dbReference>
<dbReference type="GO" id="GO:0004126">
    <property type="term" value="F:cytidine deaminase activity"/>
    <property type="evidence" value="ECO:0007669"/>
    <property type="project" value="UniProtKB-EC"/>
</dbReference>
<comment type="similarity">
    <text evidence="3 12">Belongs to the cytidine and deoxycytidylate deaminase family.</text>
</comment>
<evidence type="ECO:0000313" key="14">
    <source>
        <dbReference type="EMBL" id="MBP2071234.1"/>
    </source>
</evidence>
<evidence type="ECO:0000256" key="5">
    <source>
        <dbReference type="ARBA" id="ARBA00018266"/>
    </source>
</evidence>
<keyword evidence="6 12" id="KW-0479">Metal-binding</keyword>
<accession>A0ABS4NC44</accession>
<evidence type="ECO:0000256" key="2">
    <source>
        <dbReference type="ARBA" id="ARBA00003949"/>
    </source>
</evidence>
<comment type="caution">
    <text evidence="14">The sequence shown here is derived from an EMBL/GenBank/DDBJ whole genome shotgun (WGS) entry which is preliminary data.</text>
</comment>
<dbReference type="Gene3D" id="3.40.140.10">
    <property type="entry name" value="Cytidine Deaminase, domain 2"/>
    <property type="match status" value="1"/>
</dbReference>
<evidence type="ECO:0000256" key="8">
    <source>
        <dbReference type="ARBA" id="ARBA00022833"/>
    </source>
</evidence>
<evidence type="ECO:0000259" key="13">
    <source>
        <dbReference type="PROSITE" id="PS51747"/>
    </source>
</evidence>
<reference evidence="14" key="1">
    <citation type="submission" date="2021-03" db="EMBL/GenBank/DDBJ databases">
        <title>Genomic Encyclopedia of Type Strains, Phase IV (KMG-IV): sequencing the most valuable type-strain genomes for metagenomic binning, comparative biology and taxonomic classification.</title>
        <authorList>
            <person name="Goeker M."/>
        </authorList>
    </citation>
    <scope>NUCLEOTIDE SEQUENCE</scope>
    <source>
        <strain evidence="14">DSM 101588</strain>
    </source>
</reference>
<organism evidence="14 15">
    <name type="scientific">Thermoanaerobacterium butyriciformans</name>
    <dbReference type="NCBI Taxonomy" id="1702242"/>
    <lineage>
        <taxon>Bacteria</taxon>
        <taxon>Bacillati</taxon>
        <taxon>Bacillota</taxon>
        <taxon>Clostridia</taxon>
        <taxon>Thermoanaerobacterales</taxon>
        <taxon>Thermoanaerobacteraceae</taxon>
        <taxon>Thermoanaerobacterium</taxon>
    </lineage>
</organism>
<evidence type="ECO:0000256" key="1">
    <source>
        <dbReference type="ARBA" id="ARBA00001947"/>
    </source>
</evidence>
<dbReference type="Pfam" id="PF00383">
    <property type="entry name" value="dCMP_cyt_deam_1"/>
    <property type="match status" value="1"/>
</dbReference>
<comment type="function">
    <text evidence="2 12">This enzyme scavenges exogenous and endogenous cytidine and 2'-deoxycytidine for UMP synthesis.</text>
</comment>
<proteinExistence type="inferred from homology"/>
<keyword evidence="15" id="KW-1185">Reference proteome</keyword>
<dbReference type="PROSITE" id="PS00903">
    <property type="entry name" value="CYT_DCMP_DEAMINASES_1"/>
    <property type="match status" value="1"/>
</dbReference>
<evidence type="ECO:0000256" key="6">
    <source>
        <dbReference type="ARBA" id="ARBA00022723"/>
    </source>
</evidence>
<dbReference type="NCBIfam" id="TIGR01354">
    <property type="entry name" value="cyt_deam_tetra"/>
    <property type="match status" value="1"/>
</dbReference>
<dbReference type="CDD" id="cd01283">
    <property type="entry name" value="cytidine_deaminase"/>
    <property type="match status" value="1"/>
</dbReference>
<dbReference type="PANTHER" id="PTHR11644">
    <property type="entry name" value="CYTIDINE DEAMINASE"/>
    <property type="match status" value="1"/>
</dbReference>
<comment type="catalytic activity">
    <reaction evidence="10 12">
        <text>2'-deoxycytidine + H2O + H(+) = 2'-deoxyuridine + NH4(+)</text>
        <dbReference type="Rhea" id="RHEA:13433"/>
        <dbReference type="ChEBI" id="CHEBI:15377"/>
        <dbReference type="ChEBI" id="CHEBI:15378"/>
        <dbReference type="ChEBI" id="CHEBI:15698"/>
        <dbReference type="ChEBI" id="CHEBI:16450"/>
        <dbReference type="ChEBI" id="CHEBI:28938"/>
        <dbReference type="EC" id="3.5.4.5"/>
    </reaction>
</comment>
<dbReference type="InterPro" id="IPR006262">
    <property type="entry name" value="Cyt_deam_tetra"/>
</dbReference>
<dbReference type="EC" id="3.5.4.5" evidence="4 12"/>
<evidence type="ECO:0000256" key="7">
    <source>
        <dbReference type="ARBA" id="ARBA00022801"/>
    </source>
</evidence>
<name>A0ABS4NC44_9THEO</name>
<evidence type="ECO:0000256" key="10">
    <source>
        <dbReference type="ARBA" id="ARBA00049252"/>
    </source>
</evidence>
<sequence length="133" mass="14553">MDYQELLEKAKEAREMAYAPYSHFKVGACVITDNGNTYKGCNIENSSYGLTNCAERTALFNAYSNGDRKIKAIAVVADTDGPVSPCGSCRQVMYELGGEDLTVILGNMKGDYVVKKAKDLLPYAFSLSDENNI</sequence>
<gene>
    <name evidence="14" type="ORF">J2Z80_000745</name>
</gene>
<feature type="domain" description="CMP/dCMP-type deaminase" evidence="13">
    <location>
        <begin position="1"/>
        <end position="128"/>
    </location>
</feature>
<dbReference type="PROSITE" id="PS51747">
    <property type="entry name" value="CYT_DCMP_DEAMINASES_2"/>
    <property type="match status" value="1"/>
</dbReference>
<comment type="cofactor">
    <cofactor evidence="1 12">
        <name>Zn(2+)</name>
        <dbReference type="ChEBI" id="CHEBI:29105"/>
    </cofactor>
</comment>
<dbReference type="EMBL" id="JAGGLT010000006">
    <property type="protein sequence ID" value="MBP2071234.1"/>
    <property type="molecule type" value="Genomic_DNA"/>
</dbReference>
<comment type="catalytic activity">
    <reaction evidence="11 12">
        <text>cytidine + H2O + H(+) = uridine + NH4(+)</text>
        <dbReference type="Rhea" id="RHEA:16069"/>
        <dbReference type="ChEBI" id="CHEBI:15377"/>
        <dbReference type="ChEBI" id="CHEBI:15378"/>
        <dbReference type="ChEBI" id="CHEBI:16704"/>
        <dbReference type="ChEBI" id="CHEBI:17562"/>
        <dbReference type="ChEBI" id="CHEBI:28938"/>
        <dbReference type="EC" id="3.5.4.5"/>
    </reaction>
</comment>
<dbReference type="InterPro" id="IPR016193">
    <property type="entry name" value="Cytidine_deaminase-like"/>
</dbReference>
<evidence type="ECO:0000256" key="11">
    <source>
        <dbReference type="ARBA" id="ARBA00049558"/>
    </source>
</evidence>
<dbReference type="SUPFAM" id="SSF53927">
    <property type="entry name" value="Cytidine deaminase-like"/>
    <property type="match status" value="1"/>
</dbReference>
<evidence type="ECO:0000256" key="9">
    <source>
        <dbReference type="ARBA" id="ARBA00032005"/>
    </source>
</evidence>
<evidence type="ECO:0000256" key="12">
    <source>
        <dbReference type="RuleBase" id="RU364006"/>
    </source>
</evidence>
<dbReference type="InterPro" id="IPR050202">
    <property type="entry name" value="Cyt/Deoxycyt_deaminase"/>
</dbReference>
<dbReference type="Proteomes" id="UP001166402">
    <property type="component" value="Unassembled WGS sequence"/>
</dbReference>
<evidence type="ECO:0000313" key="15">
    <source>
        <dbReference type="Proteomes" id="UP001166402"/>
    </source>
</evidence>
<evidence type="ECO:0000256" key="4">
    <source>
        <dbReference type="ARBA" id="ARBA00012783"/>
    </source>
</evidence>
<keyword evidence="8 12" id="KW-0862">Zinc</keyword>
<evidence type="ECO:0000256" key="3">
    <source>
        <dbReference type="ARBA" id="ARBA00006576"/>
    </source>
</evidence>